<protein>
    <submittedName>
        <fullName evidence="2">Uncharacterized protein</fullName>
    </submittedName>
</protein>
<feature type="region of interest" description="Disordered" evidence="1">
    <location>
        <begin position="31"/>
        <end position="59"/>
    </location>
</feature>
<comment type="caution">
    <text evidence="2">The sequence shown here is derived from an EMBL/GenBank/DDBJ whole genome shotgun (WGS) entry which is preliminary data.</text>
</comment>
<evidence type="ECO:0000256" key="1">
    <source>
        <dbReference type="SAM" id="MobiDB-lite"/>
    </source>
</evidence>
<proteinExistence type="predicted"/>
<accession>A0A426X1K0</accession>
<name>A0A426X1K0_ENSVE</name>
<feature type="compositionally biased region" description="Basic and acidic residues" evidence="1">
    <location>
        <begin position="45"/>
        <end position="59"/>
    </location>
</feature>
<sequence length="72" mass="8017">MADPGMTGLALVRSTWIGLVDLAQLLRGTDEQKHQLTARRGGGGDGRDGEGSRKVKEKAREQWPGWWHCERC</sequence>
<gene>
    <name evidence="2" type="ORF">B296_00055823</name>
</gene>
<evidence type="ECO:0000313" key="2">
    <source>
        <dbReference type="EMBL" id="RRT33372.1"/>
    </source>
</evidence>
<evidence type="ECO:0000313" key="3">
    <source>
        <dbReference type="Proteomes" id="UP000287651"/>
    </source>
</evidence>
<dbReference type="Proteomes" id="UP000287651">
    <property type="component" value="Unassembled WGS sequence"/>
</dbReference>
<dbReference type="AlphaFoldDB" id="A0A426X1K0"/>
<dbReference type="EMBL" id="AMZH03029212">
    <property type="protein sequence ID" value="RRT33372.1"/>
    <property type="molecule type" value="Genomic_DNA"/>
</dbReference>
<reference evidence="2 3" key="1">
    <citation type="journal article" date="2014" name="Agronomy (Basel)">
        <title>A Draft Genome Sequence for Ensete ventricosum, the Drought-Tolerant Tree Against Hunger.</title>
        <authorList>
            <person name="Harrison J."/>
            <person name="Moore K.A."/>
            <person name="Paszkiewicz K."/>
            <person name="Jones T."/>
            <person name="Grant M."/>
            <person name="Ambacheew D."/>
            <person name="Muzemil S."/>
            <person name="Studholme D.J."/>
        </authorList>
    </citation>
    <scope>NUCLEOTIDE SEQUENCE [LARGE SCALE GENOMIC DNA]</scope>
</reference>
<organism evidence="2 3">
    <name type="scientific">Ensete ventricosum</name>
    <name type="common">Abyssinian banana</name>
    <name type="synonym">Musa ensete</name>
    <dbReference type="NCBI Taxonomy" id="4639"/>
    <lineage>
        <taxon>Eukaryota</taxon>
        <taxon>Viridiplantae</taxon>
        <taxon>Streptophyta</taxon>
        <taxon>Embryophyta</taxon>
        <taxon>Tracheophyta</taxon>
        <taxon>Spermatophyta</taxon>
        <taxon>Magnoliopsida</taxon>
        <taxon>Liliopsida</taxon>
        <taxon>Zingiberales</taxon>
        <taxon>Musaceae</taxon>
        <taxon>Ensete</taxon>
    </lineage>
</organism>